<dbReference type="EMBL" id="JACWZZ010000003">
    <property type="protein sequence ID" value="MBD2716243.1"/>
    <property type="molecule type" value="Genomic_DNA"/>
</dbReference>
<evidence type="ECO:0000313" key="1">
    <source>
        <dbReference type="EMBL" id="MBD2716243.1"/>
    </source>
</evidence>
<accession>A0ABR8JHC4</accession>
<dbReference type="Proteomes" id="UP000642468">
    <property type="component" value="Unassembled WGS sequence"/>
</dbReference>
<protein>
    <submittedName>
        <fullName evidence="1">Uncharacterized protein</fullName>
    </submittedName>
</protein>
<proteinExistence type="predicted"/>
<gene>
    <name evidence="1" type="ORF">IC231_14460</name>
</gene>
<sequence length="196" mass="22880">MSAEISKINRQRIVAAFPDYLQQDAEVVADFLLNRNLDLHPSLHQEVSLLGQKLTIPGRIYSELPLEEATSMLSAVQQAILNCLFLRHHNGFVRQKCLERLVDINEYFITPFVVSLLGEYVIEILFVADKVINSNTVDNYIAFIVKNTEYWDKTKSRVISYWNEYYRRNRYEDIREYIGMQIANRLDKAKWQSGVG</sequence>
<dbReference type="RefSeq" id="WP_190785215.1">
    <property type="nucleotide sequence ID" value="NZ_JACWZZ010000003.1"/>
</dbReference>
<name>A0ABR8JHC4_9BACT</name>
<organism evidence="1 2">
    <name type="scientific">Hymenobacter duratus</name>
    <dbReference type="NCBI Taxonomy" id="2771356"/>
    <lineage>
        <taxon>Bacteria</taxon>
        <taxon>Pseudomonadati</taxon>
        <taxon>Bacteroidota</taxon>
        <taxon>Cytophagia</taxon>
        <taxon>Cytophagales</taxon>
        <taxon>Hymenobacteraceae</taxon>
        <taxon>Hymenobacter</taxon>
    </lineage>
</organism>
<comment type="caution">
    <text evidence="1">The sequence shown here is derived from an EMBL/GenBank/DDBJ whole genome shotgun (WGS) entry which is preliminary data.</text>
</comment>
<reference evidence="1 2" key="1">
    <citation type="submission" date="2020-09" db="EMBL/GenBank/DDBJ databases">
        <authorList>
            <person name="Kim M.K."/>
        </authorList>
    </citation>
    <scope>NUCLEOTIDE SEQUENCE [LARGE SCALE GENOMIC DNA]</scope>
    <source>
        <strain evidence="1 2">BT646</strain>
    </source>
</reference>
<keyword evidence="2" id="KW-1185">Reference proteome</keyword>
<evidence type="ECO:0000313" key="2">
    <source>
        <dbReference type="Proteomes" id="UP000642468"/>
    </source>
</evidence>